<dbReference type="RefSeq" id="WP_017453201.1">
    <property type="nucleotide sequence ID" value="NZ_CP008956.1"/>
</dbReference>
<dbReference type="InterPro" id="IPR036928">
    <property type="entry name" value="AS_sf"/>
</dbReference>
<feature type="domain" description="Amidase" evidence="2">
    <location>
        <begin position="271"/>
        <end position="374"/>
    </location>
</feature>
<sequence>MNNSAPRTIAGSGNALLSRFHLGGNGPTVAIKDCIDIAGQPTCGGSAALADAPPAQAHAEVVQRLLDTGWQITARANMHELAYGMTGINDWNGTPVNPQDPERMTGGSSSGSASAVGAGLVDLSIGSDTGGSIRLPAACCGVMGFKPTFGRVSRVGAYPAISSLDCVGPVARSMEMIIRAMTSIAPGFDPVATSAAAANARVKRVTVQADDDIAAAVAQAFAASRWSATWWTPQHMHAAFEAGMTLINRETHDAFGHLLGQGKLGADIEQRLAAAATTTDAAVADAERVRAAFSAEVDAALADADALLLPTLPALPPTLAAIRQGTSVLLLSSLVRPFNLSGHPALTIPVPIAGSTLKAGLQLVGRKGDDERLCALGRHLEQALQALKPTP</sequence>
<dbReference type="Gene3D" id="3.90.1300.10">
    <property type="entry name" value="Amidase signature (AS) domain"/>
    <property type="match status" value="1"/>
</dbReference>
<organism evidence="3 4">
    <name type="scientific">Herbaspirillum rubrisubalbicans Os34</name>
    <dbReference type="NCBI Taxonomy" id="1235827"/>
    <lineage>
        <taxon>Bacteria</taxon>
        <taxon>Pseudomonadati</taxon>
        <taxon>Pseudomonadota</taxon>
        <taxon>Betaproteobacteria</taxon>
        <taxon>Burkholderiales</taxon>
        <taxon>Oxalobacteraceae</taxon>
        <taxon>Herbaspirillum</taxon>
    </lineage>
</organism>
<dbReference type="PROSITE" id="PS00571">
    <property type="entry name" value="AMIDASES"/>
    <property type="match status" value="1"/>
</dbReference>
<dbReference type="AlphaFoldDB" id="A0A6M3ZMP9"/>
<dbReference type="InterPro" id="IPR000120">
    <property type="entry name" value="Amidase"/>
</dbReference>
<dbReference type="PANTHER" id="PTHR11895">
    <property type="entry name" value="TRANSAMIDASE"/>
    <property type="match status" value="1"/>
</dbReference>
<evidence type="ECO:0000259" key="2">
    <source>
        <dbReference type="Pfam" id="PF01425"/>
    </source>
</evidence>
<protein>
    <submittedName>
        <fullName evidence="3">Amidase</fullName>
    </submittedName>
</protein>
<dbReference type="Proteomes" id="UP000501648">
    <property type="component" value="Chromosome"/>
</dbReference>
<dbReference type="EMBL" id="CP008956">
    <property type="protein sequence ID" value="QJP99913.1"/>
    <property type="molecule type" value="Genomic_DNA"/>
</dbReference>
<evidence type="ECO:0000256" key="1">
    <source>
        <dbReference type="ARBA" id="ARBA00009199"/>
    </source>
</evidence>
<dbReference type="InterPro" id="IPR020556">
    <property type="entry name" value="Amidase_CS"/>
</dbReference>
<evidence type="ECO:0000313" key="4">
    <source>
        <dbReference type="Proteomes" id="UP000501648"/>
    </source>
</evidence>
<dbReference type="Pfam" id="PF01425">
    <property type="entry name" value="Amidase"/>
    <property type="match status" value="2"/>
</dbReference>
<dbReference type="SUPFAM" id="SSF75304">
    <property type="entry name" value="Amidase signature (AS) enzymes"/>
    <property type="match status" value="1"/>
</dbReference>
<evidence type="ECO:0000313" key="3">
    <source>
        <dbReference type="EMBL" id="QJP99913.1"/>
    </source>
</evidence>
<gene>
    <name evidence="3" type="ORF">C798_06620</name>
</gene>
<accession>A0A6M3ZMP9</accession>
<dbReference type="InterPro" id="IPR023631">
    <property type="entry name" value="Amidase_dom"/>
</dbReference>
<name>A0A6M3ZMP9_9BURK</name>
<proteinExistence type="inferred from homology"/>
<feature type="domain" description="Amidase" evidence="2">
    <location>
        <begin position="29"/>
        <end position="186"/>
    </location>
</feature>
<dbReference type="GO" id="GO:0003824">
    <property type="term" value="F:catalytic activity"/>
    <property type="evidence" value="ECO:0007669"/>
    <property type="project" value="InterPro"/>
</dbReference>
<reference evidence="3 4" key="1">
    <citation type="journal article" date="2012" name="J. Bacteriol.">
        <title>Genome sequence of the pathogenic Herbaspirillum seropedicae strain Os34, isolated from rice roots.</title>
        <authorList>
            <person name="Ye W."/>
            <person name="Ye S."/>
            <person name="Liu J."/>
            <person name="Chang S."/>
            <person name="Chen M."/>
            <person name="Zhu B."/>
            <person name="Guo L."/>
            <person name="An Q."/>
        </authorList>
    </citation>
    <scope>NUCLEOTIDE SEQUENCE [LARGE SCALE GENOMIC DNA]</scope>
    <source>
        <strain evidence="3 4">Os34</strain>
    </source>
</reference>
<comment type="similarity">
    <text evidence="1">Belongs to the amidase family.</text>
</comment>
<dbReference type="PANTHER" id="PTHR11895:SF7">
    <property type="entry name" value="GLUTAMYL-TRNA(GLN) AMIDOTRANSFERASE SUBUNIT A, MITOCHONDRIAL"/>
    <property type="match status" value="1"/>
</dbReference>